<dbReference type="PANTHER" id="PTHR44068:SF11">
    <property type="entry name" value="GERANYL DIPHOSPHATE 2-C-METHYLTRANSFERASE"/>
    <property type="match status" value="1"/>
</dbReference>
<dbReference type="Gene3D" id="3.40.50.150">
    <property type="entry name" value="Vaccinia Virus protein VP39"/>
    <property type="match status" value="1"/>
</dbReference>
<dbReference type="EMBL" id="CP046915">
    <property type="protein sequence ID" value="QGZ65675.1"/>
    <property type="molecule type" value="Genomic_DNA"/>
</dbReference>
<dbReference type="Pfam" id="PF13847">
    <property type="entry name" value="Methyltransf_31"/>
    <property type="match status" value="1"/>
</dbReference>
<dbReference type="GO" id="GO:0032259">
    <property type="term" value="P:methylation"/>
    <property type="evidence" value="ECO:0007669"/>
    <property type="project" value="UniProtKB-KW"/>
</dbReference>
<evidence type="ECO:0000259" key="1">
    <source>
        <dbReference type="Pfam" id="PF13847"/>
    </source>
</evidence>
<organism evidence="2 3">
    <name type="scientific">Paraburkholderia acidisoli</name>
    <dbReference type="NCBI Taxonomy" id="2571748"/>
    <lineage>
        <taxon>Bacteria</taxon>
        <taxon>Pseudomonadati</taxon>
        <taxon>Pseudomonadota</taxon>
        <taxon>Betaproteobacteria</taxon>
        <taxon>Burkholderiales</taxon>
        <taxon>Burkholderiaceae</taxon>
        <taxon>Paraburkholderia</taxon>
    </lineage>
</organism>
<evidence type="ECO:0000313" key="3">
    <source>
        <dbReference type="Proteomes" id="UP000433577"/>
    </source>
</evidence>
<dbReference type="GO" id="GO:0008168">
    <property type="term" value="F:methyltransferase activity"/>
    <property type="evidence" value="ECO:0007669"/>
    <property type="project" value="UniProtKB-KW"/>
</dbReference>
<dbReference type="AlphaFoldDB" id="A0A7Z2JJS6"/>
<dbReference type="PANTHER" id="PTHR44068">
    <property type="entry name" value="ZGC:194242"/>
    <property type="match status" value="1"/>
</dbReference>
<keyword evidence="3" id="KW-1185">Reference proteome</keyword>
<keyword evidence="2" id="KW-0489">Methyltransferase</keyword>
<evidence type="ECO:0000313" key="2">
    <source>
        <dbReference type="EMBL" id="QGZ65675.1"/>
    </source>
</evidence>
<protein>
    <submittedName>
        <fullName evidence="2">Methyltransferase domain-containing protein</fullName>
    </submittedName>
</protein>
<feature type="domain" description="Methyltransferase" evidence="1">
    <location>
        <begin position="54"/>
        <end position="165"/>
    </location>
</feature>
<accession>A0A7Z2JJS6</accession>
<sequence>MTIASASDITANADLWADWLMSDRFSNDAEVERSLRAALNADIDRLLDAAALRAGMTLLDAGCGEGAVALRAIERIGSELDVLMVDVSPRLITRAIQRAEEAGVQAQCAWIRSSLPALRVPDACVDAVTTRAVLGYLPDKTAALAEMFRVLKPGGRISLAEPIRRDEAFEVCSLRTLVAMNAAAPENRFFELMYRWKRTQYPDTEAEAARVPMTSFSERDLVGFAMQAGFEAIHMEFHVDVTRPPQHQSWDTLLDSTPFPWAPTLRTVMAEQFNAEERALFEQVMRSRIGQTNLLSVNRMAFLSARKPLASEC</sequence>
<gene>
    <name evidence="2" type="ORF">FAZ98_28475</name>
</gene>
<keyword evidence="2" id="KW-0808">Transferase</keyword>
<dbReference type="CDD" id="cd02440">
    <property type="entry name" value="AdoMet_MTases"/>
    <property type="match status" value="1"/>
</dbReference>
<proteinExistence type="predicted"/>
<reference evidence="2 3" key="1">
    <citation type="submission" date="2019-12" db="EMBL/GenBank/DDBJ databases">
        <title>Paraburkholderia acidiphila 7Q-K02 sp. nov and Paraburkholderia acidisoli DHF22 sp. nov., two strains isolated from forest soil.</title>
        <authorList>
            <person name="Gao Z."/>
            <person name="Qiu L."/>
        </authorList>
    </citation>
    <scope>NUCLEOTIDE SEQUENCE [LARGE SCALE GENOMIC DNA]</scope>
    <source>
        <strain evidence="2 3">DHF22</strain>
    </source>
</reference>
<dbReference type="InterPro" id="IPR029063">
    <property type="entry name" value="SAM-dependent_MTases_sf"/>
</dbReference>
<name>A0A7Z2JJS6_9BURK</name>
<dbReference type="KEGG" id="pacs:FAZ98_28475"/>
<dbReference type="SUPFAM" id="SSF53335">
    <property type="entry name" value="S-adenosyl-L-methionine-dependent methyltransferases"/>
    <property type="match status" value="1"/>
</dbReference>
<dbReference type="RefSeq" id="WP_158956353.1">
    <property type="nucleotide sequence ID" value="NZ_CP046915.1"/>
</dbReference>
<dbReference type="Proteomes" id="UP000433577">
    <property type="component" value="Chromosome 3"/>
</dbReference>
<dbReference type="InterPro" id="IPR050447">
    <property type="entry name" value="Erg6_SMT_methyltransf"/>
</dbReference>
<dbReference type="InterPro" id="IPR025714">
    <property type="entry name" value="Methyltranfer_dom"/>
</dbReference>
<dbReference type="OrthoDB" id="529208at2"/>